<gene>
    <name evidence="3" type="ORF">GLW04_02505</name>
</gene>
<feature type="domain" description="Uncharacterized protein YyaB-like PH" evidence="2">
    <location>
        <begin position="69"/>
        <end position="142"/>
    </location>
</feature>
<evidence type="ECO:0000259" key="2">
    <source>
        <dbReference type="Pfam" id="PF06713"/>
    </source>
</evidence>
<keyword evidence="1" id="KW-0472">Membrane</keyword>
<accession>A0A845DQT4</accession>
<keyword evidence="1" id="KW-1133">Transmembrane helix</keyword>
<name>A0A845DQT4_9BACI</name>
<feature type="transmembrane region" description="Helical" evidence="1">
    <location>
        <begin position="54"/>
        <end position="80"/>
    </location>
</feature>
<dbReference type="GO" id="GO:0030153">
    <property type="term" value="P:bacteriocin immunity"/>
    <property type="evidence" value="ECO:0007669"/>
    <property type="project" value="InterPro"/>
</dbReference>
<keyword evidence="1" id="KW-0812">Transmembrane</keyword>
<dbReference type="Pfam" id="PF06713">
    <property type="entry name" value="bPH_4"/>
    <property type="match status" value="1"/>
</dbReference>
<reference evidence="3 4" key="1">
    <citation type="submission" date="2019-11" db="EMBL/GenBank/DDBJ databases">
        <title>Genome sequences of 17 halophilic strains isolated from different environments.</title>
        <authorList>
            <person name="Furrow R.E."/>
        </authorList>
    </citation>
    <scope>NUCLEOTIDE SEQUENCE [LARGE SCALE GENOMIC DNA]</scope>
    <source>
        <strain evidence="3 4">22511_23_Filter</strain>
    </source>
</reference>
<evidence type="ECO:0000256" key="1">
    <source>
        <dbReference type="SAM" id="Phobius"/>
    </source>
</evidence>
<dbReference type="Proteomes" id="UP000460949">
    <property type="component" value="Unassembled WGS sequence"/>
</dbReference>
<proteinExistence type="predicted"/>
<organism evidence="3 4">
    <name type="scientific">Halobacillus litoralis</name>
    <dbReference type="NCBI Taxonomy" id="45668"/>
    <lineage>
        <taxon>Bacteria</taxon>
        <taxon>Bacillati</taxon>
        <taxon>Bacillota</taxon>
        <taxon>Bacilli</taxon>
        <taxon>Bacillales</taxon>
        <taxon>Bacillaceae</taxon>
        <taxon>Halobacillus</taxon>
    </lineage>
</organism>
<dbReference type="InterPro" id="IPR009589">
    <property type="entry name" value="PH_YyaB-like"/>
</dbReference>
<dbReference type="AlphaFoldDB" id="A0A845DQT4"/>
<protein>
    <recommendedName>
        <fullName evidence="2">Uncharacterized protein YyaB-like PH domain-containing protein</fullName>
    </recommendedName>
</protein>
<feature type="transmembrane region" description="Helical" evidence="1">
    <location>
        <begin position="15"/>
        <end position="34"/>
    </location>
</feature>
<evidence type="ECO:0000313" key="3">
    <source>
        <dbReference type="EMBL" id="MYL18742.1"/>
    </source>
</evidence>
<comment type="caution">
    <text evidence="3">The sequence shown here is derived from an EMBL/GenBank/DDBJ whole genome shotgun (WGS) entry which is preliminary data.</text>
</comment>
<dbReference type="RefSeq" id="WP_160835191.1">
    <property type="nucleotide sequence ID" value="NZ_WMET01000001.1"/>
</dbReference>
<evidence type="ECO:0000313" key="4">
    <source>
        <dbReference type="Proteomes" id="UP000460949"/>
    </source>
</evidence>
<dbReference type="EMBL" id="WMET01000001">
    <property type="protein sequence ID" value="MYL18742.1"/>
    <property type="molecule type" value="Genomic_DNA"/>
</dbReference>
<sequence>MVEVMDVYFPSRKDLLFVLMYGGIIGSIVLFYLFGGEAAGWQLITYKSVPGYLLSAGIIGILSWIWFTTGYKINAGILHIRFGPMRKKIRIEDIHKVEKRNSPFAAPALAVRRLEIHSSDHAITHISPKDERAFLRLLQRNNPRIDISRTLREAGT</sequence>